<sequence>MAFKLCETFNVEVLGGKNLAVFGRFMADIPRRLGTNKVLDFTVQSLCLAHRALVKSDEQLLLRSFRIYDYALHNLQACLNSNNQAISSEILCAAILLGIYELIAGTDDTGSSKHLGGASLLIKMKGPTQFEDFFAREMLAVVRATMIFEAAESGREYFLDAPLWKPLFQAENLEQQLFYDLISLSSEVPSILKSVATITRDQHAFASTLVEVRNQALHLRSALHRWKQSLDPKYLPSTCKPASPNPCFSIRFTYHSNKAAGMNCTYAAMVILLNYSLIHLLDNDSAKLRDENDKFSMLICQSYDYCANFAPFGNLYFKFDLTVAYLVMKQEEKRSCIRDMLHDMTVATRVFKKAGRERGQDLCMGFGYLSHLNDRER</sequence>
<dbReference type="AlphaFoldDB" id="A0A3D8RPR2"/>
<dbReference type="Proteomes" id="UP000256328">
    <property type="component" value="Unassembled WGS sequence"/>
</dbReference>
<dbReference type="Pfam" id="PF11951">
    <property type="entry name" value="Fungal_trans_2"/>
    <property type="match status" value="1"/>
</dbReference>
<keyword evidence="2" id="KW-1185">Reference proteome</keyword>
<accession>A0A3D8RPR2</accession>
<reference evidence="1 2" key="1">
    <citation type="journal article" date="2018" name="IMA Fungus">
        <title>IMA Genome-F 9: Draft genome sequence of Annulohypoxylon stygium, Aspergillus mulundensis, Berkeleyomyces basicola (syn. Thielaviopsis basicola), Ceratocystis smalleyi, two Cercospora beticola strains, Coleophoma cylindrospora, Fusarium fracticaudum, Phialophora cf. hyalina, and Morchella septimelata.</title>
        <authorList>
            <person name="Wingfield B.D."/>
            <person name="Bills G.F."/>
            <person name="Dong Y."/>
            <person name="Huang W."/>
            <person name="Nel W.J."/>
            <person name="Swalarsk-Parry B.S."/>
            <person name="Vaghefi N."/>
            <person name="Wilken P.M."/>
            <person name="An Z."/>
            <person name="de Beer Z.W."/>
            <person name="De Vos L."/>
            <person name="Chen L."/>
            <person name="Duong T.A."/>
            <person name="Gao Y."/>
            <person name="Hammerbacher A."/>
            <person name="Kikkert J.R."/>
            <person name="Li Y."/>
            <person name="Li H."/>
            <person name="Li K."/>
            <person name="Li Q."/>
            <person name="Liu X."/>
            <person name="Ma X."/>
            <person name="Naidoo K."/>
            <person name="Pethybridge S.J."/>
            <person name="Sun J."/>
            <person name="Steenkamp E.T."/>
            <person name="van der Nest M.A."/>
            <person name="van Wyk S."/>
            <person name="Wingfield M.J."/>
            <person name="Xiong C."/>
            <person name="Yue Q."/>
            <person name="Zhang X."/>
        </authorList>
    </citation>
    <scope>NUCLEOTIDE SEQUENCE [LARGE SCALE GENOMIC DNA]</scope>
    <source>
        <strain evidence="1 2">BP5796</strain>
    </source>
</reference>
<dbReference type="InterPro" id="IPR053178">
    <property type="entry name" value="Osmoadaptation_assoc"/>
</dbReference>
<dbReference type="PANTHER" id="PTHR38111:SF2">
    <property type="entry name" value="FINGER DOMAIN PROTEIN, PUTATIVE (AFU_ORTHOLOGUE AFUA_1G01560)-RELATED"/>
    <property type="match status" value="1"/>
</dbReference>
<evidence type="ECO:0000313" key="1">
    <source>
        <dbReference type="EMBL" id="RDW75791.1"/>
    </source>
</evidence>
<dbReference type="EMBL" id="PDLN01000009">
    <property type="protein sequence ID" value="RDW75791.1"/>
    <property type="molecule type" value="Genomic_DNA"/>
</dbReference>
<gene>
    <name evidence="1" type="ORF">BP5796_06612</name>
</gene>
<dbReference type="OrthoDB" id="4314040at2759"/>
<name>A0A3D8RPR2_9HELO</name>
<organism evidence="1 2">
    <name type="scientific">Coleophoma crateriformis</name>
    <dbReference type="NCBI Taxonomy" id="565419"/>
    <lineage>
        <taxon>Eukaryota</taxon>
        <taxon>Fungi</taxon>
        <taxon>Dikarya</taxon>
        <taxon>Ascomycota</taxon>
        <taxon>Pezizomycotina</taxon>
        <taxon>Leotiomycetes</taxon>
        <taxon>Helotiales</taxon>
        <taxon>Dermateaceae</taxon>
        <taxon>Coleophoma</taxon>
    </lineage>
</organism>
<evidence type="ECO:0000313" key="2">
    <source>
        <dbReference type="Proteomes" id="UP000256328"/>
    </source>
</evidence>
<proteinExistence type="predicted"/>
<evidence type="ECO:0008006" key="3">
    <source>
        <dbReference type="Google" id="ProtNLM"/>
    </source>
</evidence>
<comment type="caution">
    <text evidence="1">The sequence shown here is derived from an EMBL/GenBank/DDBJ whole genome shotgun (WGS) entry which is preliminary data.</text>
</comment>
<dbReference type="PANTHER" id="PTHR38111">
    <property type="entry name" value="ZN(2)-C6 FUNGAL-TYPE DOMAIN-CONTAINING PROTEIN-RELATED"/>
    <property type="match status" value="1"/>
</dbReference>
<protein>
    <recommendedName>
        <fullName evidence="3">Transcription factor domain-containing protein</fullName>
    </recommendedName>
</protein>
<dbReference type="InterPro" id="IPR021858">
    <property type="entry name" value="Fun_TF"/>
</dbReference>